<comment type="caution">
    <text evidence="12">The sequence shown here is derived from an EMBL/GenBank/DDBJ whole genome shotgun (WGS) entry which is preliminary data.</text>
</comment>
<dbReference type="NCBIfam" id="TIGR00573">
    <property type="entry name" value="dnaq"/>
    <property type="match status" value="1"/>
</dbReference>
<feature type="binding site" evidence="8">
    <location>
        <begin position="278"/>
        <end position="285"/>
    </location>
    <ligand>
        <name>ATP</name>
        <dbReference type="ChEBI" id="CHEBI:30616"/>
    </ligand>
</feature>
<dbReference type="CDD" id="cd06127">
    <property type="entry name" value="DEDDh"/>
    <property type="match status" value="1"/>
</dbReference>
<evidence type="ECO:0000256" key="5">
    <source>
        <dbReference type="ARBA" id="ARBA00022839"/>
    </source>
</evidence>
<dbReference type="PROSITE" id="PS51193">
    <property type="entry name" value="HELICASE_ATP_BIND_2"/>
    <property type="match status" value="1"/>
</dbReference>
<protein>
    <recommendedName>
        <fullName evidence="8 9">3'-5' exonuclease DinG</fullName>
        <ecNumber evidence="8 9">3.1.-.-</ecNumber>
    </recommendedName>
</protein>
<keyword evidence="4 8" id="KW-0378">Hydrolase</keyword>
<dbReference type="GO" id="GO:0043139">
    <property type="term" value="F:5'-3' DNA helicase activity"/>
    <property type="evidence" value="ECO:0007669"/>
    <property type="project" value="UniProtKB-EC"/>
</dbReference>
<feature type="short sequence motif" description="DEAH box" evidence="8">
    <location>
        <begin position="458"/>
        <end position="461"/>
    </location>
</feature>
<feature type="domain" description="Helicase ATP-binding" evidence="10">
    <location>
        <begin position="243"/>
        <end position="532"/>
    </location>
</feature>
<proteinExistence type="inferred from homology"/>
<dbReference type="InterPro" id="IPR014013">
    <property type="entry name" value="Helic_SF1/SF2_ATP-bd_DinG/Rad3"/>
</dbReference>
<dbReference type="GO" id="GO:0005524">
    <property type="term" value="F:ATP binding"/>
    <property type="evidence" value="ECO:0007669"/>
    <property type="project" value="UniProtKB-UniRule"/>
</dbReference>
<dbReference type="InterPro" id="IPR011545">
    <property type="entry name" value="DEAD/DEAH_box_helicase_dom"/>
</dbReference>
<dbReference type="SUPFAM" id="SSF52540">
    <property type="entry name" value="P-loop containing nucleoside triphosphate hydrolases"/>
    <property type="match status" value="1"/>
</dbReference>
<dbReference type="EMBL" id="JARPTC010000003">
    <property type="protein sequence ID" value="MDO7786139.1"/>
    <property type="molecule type" value="Genomic_DNA"/>
</dbReference>
<dbReference type="EC" id="3.1.-.-" evidence="8 9"/>
<dbReference type="InterPro" id="IPR006054">
    <property type="entry name" value="DnaQ"/>
</dbReference>
<dbReference type="InterPro" id="IPR014001">
    <property type="entry name" value="Helicase_ATP-bd"/>
</dbReference>
<evidence type="ECO:0000256" key="2">
    <source>
        <dbReference type="ARBA" id="ARBA00022722"/>
    </source>
</evidence>
<dbReference type="InterPro" id="IPR045028">
    <property type="entry name" value="DinG/Rad3-like"/>
</dbReference>
<dbReference type="PANTHER" id="PTHR11472">
    <property type="entry name" value="DNA REPAIR DEAD HELICASE RAD3/XP-D SUBFAMILY MEMBER"/>
    <property type="match status" value="1"/>
</dbReference>
<evidence type="ECO:0000259" key="10">
    <source>
        <dbReference type="PROSITE" id="PS51193"/>
    </source>
</evidence>
<dbReference type="RefSeq" id="WP_304540993.1">
    <property type="nucleotide sequence ID" value="NZ_JARPTC010000003.1"/>
</dbReference>
<dbReference type="NCBIfam" id="TIGR01407">
    <property type="entry name" value="dinG_rel"/>
    <property type="match status" value="1"/>
</dbReference>
<comment type="cofactor">
    <cofactor evidence="1">
        <name>[4Fe-4S] cluster</name>
        <dbReference type="ChEBI" id="CHEBI:49883"/>
    </cofactor>
</comment>
<evidence type="ECO:0000256" key="3">
    <source>
        <dbReference type="ARBA" id="ARBA00022741"/>
    </source>
</evidence>
<dbReference type="FunFam" id="3.30.420.10:FF:000045">
    <property type="entry name" value="3'-5' exonuclease DinG"/>
    <property type="match status" value="1"/>
</dbReference>
<evidence type="ECO:0000256" key="1">
    <source>
        <dbReference type="ARBA" id="ARBA00001966"/>
    </source>
</evidence>
<dbReference type="InterPro" id="IPR036397">
    <property type="entry name" value="RNaseH_sf"/>
</dbReference>
<dbReference type="InterPro" id="IPR027417">
    <property type="entry name" value="P-loop_NTPase"/>
</dbReference>
<evidence type="ECO:0000256" key="9">
    <source>
        <dbReference type="RuleBase" id="RU364106"/>
    </source>
</evidence>
<dbReference type="SMART" id="SM00479">
    <property type="entry name" value="EXOIII"/>
    <property type="match status" value="1"/>
</dbReference>
<evidence type="ECO:0000256" key="6">
    <source>
        <dbReference type="ARBA" id="ARBA00022840"/>
    </source>
</evidence>
<dbReference type="Pfam" id="PF13307">
    <property type="entry name" value="Helicase_C_2"/>
    <property type="match status" value="1"/>
</dbReference>
<accession>A0AAW7Z8Z1</accession>
<dbReference type="GO" id="GO:0006260">
    <property type="term" value="P:DNA replication"/>
    <property type="evidence" value="ECO:0007669"/>
    <property type="project" value="InterPro"/>
</dbReference>
<keyword evidence="13" id="KW-1185">Reference proteome</keyword>
<dbReference type="GO" id="GO:0003887">
    <property type="term" value="F:DNA-directed DNA polymerase activity"/>
    <property type="evidence" value="ECO:0007669"/>
    <property type="project" value="InterPro"/>
</dbReference>
<dbReference type="InterPro" id="IPR006310">
    <property type="entry name" value="DinG"/>
</dbReference>
<evidence type="ECO:0000256" key="4">
    <source>
        <dbReference type="ARBA" id="ARBA00022801"/>
    </source>
</evidence>
<keyword evidence="12" id="KW-0347">Helicase</keyword>
<dbReference type="SMART" id="SM00491">
    <property type="entry name" value="HELICc2"/>
    <property type="match status" value="1"/>
</dbReference>
<dbReference type="Gene3D" id="3.40.50.300">
    <property type="entry name" value="P-loop containing nucleotide triphosphate hydrolases"/>
    <property type="match status" value="2"/>
</dbReference>
<keyword evidence="2 8" id="KW-0540">Nuclease</keyword>
<evidence type="ECO:0000313" key="13">
    <source>
        <dbReference type="Proteomes" id="UP001172911"/>
    </source>
</evidence>
<dbReference type="InterPro" id="IPR012337">
    <property type="entry name" value="RNaseH-like_sf"/>
</dbReference>
<evidence type="ECO:0000259" key="11">
    <source>
        <dbReference type="PROSITE" id="PS51194"/>
    </source>
</evidence>
<gene>
    <name evidence="8 9" type="primary">dinG</name>
    <name evidence="12" type="ORF">P6N53_02750</name>
</gene>
<dbReference type="InterPro" id="IPR013520">
    <property type="entry name" value="Ribonucl_H"/>
</dbReference>
<keyword evidence="5 8" id="KW-0269">Exonuclease</keyword>
<dbReference type="SMART" id="SM00487">
    <property type="entry name" value="DEXDc"/>
    <property type="match status" value="1"/>
</dbReference>
<evidence type="ECO:0000313" key="12">
    <source>
        <dbReference type="EMBL" id="MDO7786139.1"/>
    </source>
</evidence>
<evidence type="ECO:0000256" key="7">
    <source>
        <dbReference type="ARBA" id="ARBA00048954"/>
    </source>
</evidence>
<dbReference type="Gene3D" id="3.30.420.10">
    <property type="entry name" value="Ribonuclease H-like superfamily/Ribonuclease H"/>
    <property type="match status" value="1"/>
</dbReference>
<dbReference type="PANTHER" id="PTHR11472:SF34">
    <property type="entry name" value="REGULATOR OF TELOMERE ELONGATION HELICASE 1"/>
    <property type="match status" value="1"/>
</dbReference>
<organism evidence="12 13">
    <name type="scientific">Desulforamulus aquiferis</name>
    <dbReference type="NCBI Taxonomy" id="1397668"/>
    <lineage>
        <taxon>Bacteria</taxon>
        <taxon>Bacillati</taxon>
        <taxon>Bacillota</taxon>
        <taxon>Clostridia</taxon>
        <taxon>Eubacteriales</taxon>
        <taxon>Peptococcaceae</taxon>
        <taxon>Desulforamulus</taxon>
    </lineage>
</organism>
<comment type="similarity">
    <text evidence="8 9">Belongs to the helicase family. DinG subfamily. Type 2 sub-subfamily.</text>
</comment>
<evidence type="ECO:0000256" key="8">
    <source>
        <dbReference type="HAMAP-Rule" id="MF_02206"/>
    </source>
</evidence>
<name>A0AAW7Z8Z1_9FIRM</name>
<dbReference type="GO" id="GO:0003677">
    <property type="term" value="F:DNA binding"/>
    <property type="evidence" value="ECO:0007669"/>
    <property type="project" value="InterPro"/>
</dbReference>
<dbReference type="Pfam" id="PF00929">
    <property type="entry name" value="RNase_T"/>
    <property type="match status" value="1"/>
</dbReference>
<dbReference type="GO" id="GO:0008408">
    <property type="term" value="F:3'-5' exonuclease activity"/>
    <property type="evidence" value="ECO:0007669"/>
    <property type="project" value="UniProtKB-UniRule"/>
</dbReference>
<dbReference type="PROSITE" id="PS51194">
    <property type="entry name" value="HELICASE_CTER"/>
    <property type="match status" value="1"/>
</dbReference>
<reference evidence="12" key="2">
    <citation type="submission" date="2023-03" db="EMBL/GenBank/DDBJ databases">
        <authorList>
            <person name="Zhang Z."/>
        </authorList>
    </citation>
    <scope>NUCLEOTIDE SEQUENCE</scope>
    <source>
        <strain evidence="12">DSA</strain>
    </source>
</reference>
<dbReference type="GO" id="GO:0016818">
    <property type="term" value="F:hydrolase activity, acting on acid anhydrides, in phosphorus-containing anhydrides"/>
    <property type="evidence" value="ECO:0007669"/>
    <property type="project" value="InterPro"/>
</dbReference>
<feature type="domain" description="Helicase C-terminal" evidence="11">
    <location>
        <begin position="740"/>
        <end position="924"/>
    </location>
</feature>
<comment type="function">
    <text evidence="8 9">3'-5' exonuclease.</text>
</comment>
<dbReference type="HAMAP" id="MF_02206">
    <property type="entry name" value="DinG_exonucl"/>
    <property type="match status" value="1"/>
</dbReference>
<dbReference type="InterPro" id="IPR001650">
    <property type="entry name" value="Helicase_C-like"/>
</dbReference>
<dbReference type="Proteomes" id="UP001172911">
    <property type="component" value="Unassembled WGS sequence"/>
</dbReference>
<keyword evidence="3 8" id="KW-0547">Nucleotide-binding</keyword>
<keyword evidence="6 8" id="KW-0067">ATP-binding</keyword>
<dbReference type="InterPro" id="IPR006555">
    <property type="entry name" value="ATP-dep_Helicase_C"/>
</dbReference>
<dbReference type="SUPFAM" id="SSF53098">
    <property type="entry name" value="Ribonuclease H-like"/>
    <property type="match status" value="1"/>
</dbReference>
<reference evidence="12" key="1">
    <citation type="journal article" date="2023" name="J. Hazard. Mater.">
        <title>Anaerobic biodegradation of pyrene and benzo[a]pyrene by a new sulfate-reducing Desulforamulus aquiferis strain DSA.</title>
        <authorList>
            <person name="Zhang Z."/>
            <person name="Sun J."/>
            <person name="Gong X."/>
            <person name="Wang C."/>
            <person name="Wang H."/>
        </authorList>
    </citation>
    <scope>NUCLEOTIDE SEQUENCE</scope>
    <source>
        <strain evidence="12">DSA</strain>
    </source>
</reference>
<comment type="catalytic activity">
    <reaction evidence="7">
        <text>ATP + H2O = ADP + phosphate + H(+)</text>
        <dbReference type="Rhea" id="RHEA:13065"/>
        <dbReference type="ChEBI" id="CHEBI:15377"/>
        <dbReference type="ChEBI" id="CHEBI:15378"/>
        <dbReference type="ChEBI" id="CHEBI:30616"/>
        <dbReference type="ChEBI" id="CHEBI:43474"/>
        <dbReference type="ChEBI" id="CHEBI:456216"/>
        <dbReference type="EC" id="5.6.2.3"/>
    </reaction>
</comment>
<dbReference type="AlphaFoldDB" id="A0AAW7Z8Z1"/>
<sequence length="925" mass="105445">MLTFVALDLETTGLDYRIDDIIEIGMVKVIDGTEVAKYQSLVRPRGKLSVKIKRLTGLNDNDFLEAPELRDILAEVLDFVGDMPVVGHNIAFDRDFLRENTDRFTNEIFDTLELSRLLLPAAANHRLADLCILLNIAIDTQHRALDDARSSARLLLSLLARLEKIEPELIWQITNLLKQSKSAWFTVFQELTFKLIKQFPNRKITGALPGAPQMENVLREKAPVTATPLTDEECLAILGIDGNLSKTLERFIFRPQQCIMMSLVIEAFNNRKILLAEAGTGTGKSLAYLVPSIIWARKNNEKVLIATHTINLQEQLWKKDIPLLDQLEGLGFNSALMKGRNNYLCLRRWLSLMEEANHPPEEAQFLARLLIWLHETKTGDRTELYIPYQELEYWYRICSESESCLGSHCRYHNARCFFSAARRQAERADILIVNHSLLLSDANSENKVLPSYGPLVVDEAHHLEKCATEHLGKAIGRNEVMRWLAATGKLLHKLENIKMFSFPDNWQELLRETSEVRYKSKETTTTFFEMVLRWMESTAGNEFGRATMRFGVDGNPDGLPSFPSALDSELDNLLFHLKTLSQLLVRLISSIEEIAPISDELAGLVRDLMFRATIGEEIRGNLEFICRCRQEEQVYWVEGAHDSEVVLRFAPIDVGPILQEKFFAEERTVILTSATLSVDGKFGHYKKSIGLDLISNDNIIEIRVDSPFNYGEQVLMCAARDIPQPAQIGDKQYHDLLSETILNLTLATKGRTLVLFTSHRSLREVYQRLKEEYENNDICLLGHELDGSRNRLVEQFMEGKRTVLFGSSSFWEGVDIPGDSLSSVIIVKLPFMPPNQPVLESRIQRIARQGGNGFQDYQIPQAVIKFKQGFGRLIRDQQDRGVVVVLDSRLIEKRYGLKFFNSLPLAEHFRGNREQIIAKVKSWLV</sequence>
<dbReference type="Pfam" id="PF00270">
    <property type="entry name" value="DEAD"/>
    <property type="match status" value="1"/>
</dbReference>